<reference evidence="3" key="2">
    <citation type="submission" date="2019-07" db="EMBL/GenBank/DDBJ databases">
        <authorList>
            <person name="Seetharam A."/>
            <person name="Woodhouse M."/>
            <person name="Cannon E."/>
        </authorList>
    </citation>
    <scope>NUCLEOTIDE SEQUENCE [LARGE SCALE GENOMIC DNA]</scope>
    <source>
        <strain evidence="3">cv. B73</strain>
    </source>
</reference>
<evidence type="ECO:0000256" key="2">
    <source>
        <dbReference type="SAM" id="SignalP"/>
    </source>
</evidence>
<dbReference type="Proteomes" id="UP000007305">
    <property type="component" value="Chromosome 5"/>
</dbReference>
<proteinExistence type="evidence at protein level"/>
<name>A0A804U7J6_MAIZE</name>
<dbReference type="KEGG" id="zma:103626637"/>
<dbReference type="GeneID" id="103626637"/>
<protein>
    <submittedName>
        <fullName evidence="3">Uncharacterized protein</fullName>
    </submittedName>
</protein>
<organism evidence="3 4">
    <name type="scientific">Zea mays</name>
    <name type="common">Maize</name>
    <dbReference type="NCBI Taxonomy" id="4577"/>
    <lineage>
        <taxon>Eukaryota</taxon>
        <taxon>Viridiplantae</taxon>
        <taxon>Streptophyta</taxon>
        <taxon>Embryophyta</taxon>
        <taxon>Tracheophyta</taxon>
        <taxon>Spermatophyta</taxon>
        <taxon>Magnoliopsida</taxon>
        <taxon>Liliopsida</taxon>
        <taxon>Poales</taxon>
        <taxon>Poaceae</taxon>
        <taxon>PACMAD clade</taxon>
        <taxon>Panicoideae</taxon>
        <taxon>Andropogonodae</taxon>
        <taxon>Andropogoneae</taxon>
        <taxon>Tripsacinae</taxon>
        <taxon>Zea</taxon>
    </lineage>
</organism>
<accession>A0A804U7J6</accession>
<evidence type="ECO:0000313" key="4">
    <source>
        <dbReference type="Proteomes" id="UP000007305"/>
    </source>
</evidence>
<reference evidence="3" key="3">
    <citation type="submission" date="2021-05" db="UniProtKB">
        <authorList>
            <consortium name="EnsemblPlants"/>
        </authorList>
    </citation>
    <scope>IDENTIFICATION</scope>
    <source>
        <strain evidence="3">cv. B73</strain>
    </source>
</reference>
<dbReference type="RefSeq" id="XP_008645262.1">
    <property type="nucleotide sequence ID" value="XM_008647040.2"/>
</dbReference>
<feature type="chain" id="PRO_5032734447" evidence="2">
    <location>
        <begin position="28"/>
        <end position="118"/>
    </location>
</feature>
<dbReference type="AlphaFoldDB" id="A0A804U7J6"/>
<feature type="signal peptide" evidence="2">
    <location>
        <begin position="1"/>
        <end position="27"/>
    </location>
</feature>
<evidence type="ECO:0000313" key="3">
    <source>
        <dbReference type="EnsemblPlants" id="Zm00001eb232630_P001"/>
    </source>
</evidence>
<feature type="region of interest" description="Disordered" evidence="1">
    <location>
        <begin position="29"/>
        <end position="65"/>
    </location>
</feature>
<evidence type="ECO:0007829" key="5">
    <source>
        <dbReference type="PeptideAtlas" id="A0A804U7J6"/>
    </source>
</evidence>
<sequence length="118" mass="12381">MMIERSAAMALLLALLLVLLLATGGQADADEPATSQQRAVPAEQAPAPKGYETLREEPAPTGGHRHREIKIGACFPISDGGSSAFSCYQRCTSKGYAGGRCDTLPSGFPGDCFCITYA</sequence>
<dbReference type="OrthoDB" id="10426067at2759"/>
<evidence type="ECO:0000256" key="1">
    <source>
        <dbReference type="SAM" id="MobiDB-lite"/>
    </source>
</evidence>
<keyword evidence="4" id="KW-1185">Reference proteome</keyword>
<reference evidence="4" key="1">
    <citation type="journal article" date="2009" name="Science">
        <title>The B73 maize genome: complexity, diversity, and dynamics.</title>
        <authorList>
            <person name="Schnable P.S."/>
            <person name="Ware D."/>
            <person name="Fulton R.S."/>
            <person name="Stein J.C."/>
            <person name="Wei F."/>
            <person name="Pasternak S."/>
            <person name="Liang C."/>
            <person name="Zhang J."/>
            <person name="Fulton L."/>
            <person name="Graves T.A."/>
            <person name="Minx P."/>
            <person name="Reily A.D."/>
            <person name="Courtney L."/>
            <person name="Kruchowski S.S."/>
            <person name="Tomlinson C."/>
            <person name="Strong C."/>
            <person name="Delehaunty K."/>
            <person name="Fronick C."/>
            <person name="Courtney B."/>
            <person name="Rock S.M."/>
            <person name="Belter E."/>
            <person name="Du F."/>
            <person name="Kim K."/>
            <person name="Abbott R.M."/>
            <person name="Cotton M."/>
            <person name="Levy A."/>
            <person name="Marchetto P."/>
            <person name="Ochoa K."/>
            <person name="Jackson S.M."/>
            <person name="Gillam B."/>
            <person name="Chen W."/>
            <person name="Yan L."/>
            <person name="Higginbotham J."/>
            <person name="Cardenas M."/>
            <person name="Waligorski J."/>
            <person name="Applebaum E."/>
            <person name="Phelps L."/>
            <person name="Falcone J."/>
            <person name="Kanchi K."/>
            <person name="Thane T."/>
            <person name="Scimone A."/>
            <person name="Thane N."/>
            <person name="Henke J."/>
            <person name="Wang T."/>
            <person name="Ruppert J."/>
            <person name="Shah N."/>
            <person name="Rotter K."/>
            <person name="Hodges J."/>
            <person name="Ingenthron E."/>
            <person name="Cordes M."/>
            <person name="Kohlberg S."/>
            <person name="Sgro J."/>
            <person name="Delgado B."/>
            <person name="Mead K."/>
            <person name="Chinwalla A."/>
            <person name="Leonard S."/>
            <person name="Crouse K."/>
            <person name="Collura K."/>
            <person name="Kudrna D."/>
            <person name="Currie J."/>
            <person name="He R."/>
            <person name="Angelova A."/>
            <person name="Rajasekar S."/>
            <person name="Mueller T."/>
            <person name="Lomeli R."/>
            <person name="Scara G."/>
            <person name="Ko A."/>
            <person name="Delaney K."/>
            <person name="Wissotski M."/>
            <person name="Lopez G."/>
            <person name="Campos D."/>
            <person name="Braidotti M."/>
            <person name="Ashley E."/>
            <person name="Golser W."/>
            <person name="Kim H."/>
            <person name="Lee S."/>
            <person name="Lin J."/>
            <person name="Dujmic Z."/>
            <person name="Kim W."/>
            <person name="Talag J."/>
            <person name="Zuccolo A."/>
            <person name="Fan C."/>
            <person name="Sebastian A."/>
            <person name="Kramer M."/>
            <person name="Spiegel L."/>
            <person name="Nascimento L."/>
            <person name="Zutavern T."/>
            <person name="Miller B."/>
            <person name="Ambroise C."/>
            <person name="Muller S."/>
            <person name="Spooner W."/>
            <person name="Narechania A."/>
            <person name="Ren L."/>
            <person name="Wei S."/>
            <person name="Kumari S."/>
            <person name="Faga B."/>
            <person name="Levy M.J."/>
            <person name="McMahan L."/>
            <person name="Van Buren P."/>
            <person name="Vaughn M.W."/>
            <person name="Ying K."/>
            <person name="Yeh C.-T."/>
            <person name="Emrich S.J."/>
            <person name="Jia Y."/>
            <person name="Kalyanaraman A."/>
            <person name="Hsia A.-P."/>
            <person name="Barbazuk W.B."/>
            <person name="Baucom R.S."/>
            <person name="Brutnell T.P."/>
            <person name="Carpita N.C."/>
            <person name="Chaparro C."/>
            <person name="Chia J.-M."/>
            <person name="Deragon J.-M."/>
            <person name="Estill J.C."/>
            <person name="Fu Y."/>
            <person name="Jeddeloh J.A."/>
            <person name="Han Y."/>
            <person name="Lee H."/>
            <person name="Li P."/>
            <person name="Lisch D.R."/>
            <person name="Liu S."/>
            <person name="Liu Z."/>
            <person name="Nagel D.H."/>
            <person name="McCann M.C."/>
            <person name="SanMiguel P."/>
            <person name="Myers A.M."/>
            <person name="Nettleton D."/>
            <person name="Nguyen J."/>
            <person name="Penning B.W."/>
            <person name="Ponnala L."/>
            <person name="Schneider K.L."/>
            <person name="Schwartz D.C."/>
            <person name="Sharma A."/>
            <person name="Soderlund C."/>
            <person name="Springer N.M."/>
            <person name="Sun Q."/>
            <person name="Wang H."/>
            <person name="Waterman M."/>
            <person name="Westerman R."/>
            <person name="Wolfgruber T.K."/>
            <person name="Yang L."/>
            <person name="Yu Y."/>
            <person name="Zhang L."/>
            <person name="Zhou S."/>
            <person name="Zhu Q."/>
            <person name="Bennetzen J.L."/>
            <person name="Dawe R.K."/>
            <person name="Jiang J."/>
            <person name="Jiang N."/>
            <person name="Presting G.G."/>
            <person name="Wessler S.R."/>
            <person name="Aluru S."/>
            <person name="Martienssen R.A."/>
            <person name="Clifton S.W."/>
            <person name="McCombie W.R."/>
            <person name="Wing R.A."/>
            <person name="Wilson R.K."/>
        </authorList>
    </citation>
    <scope>NUCLEOTIDE SEQUENCE [LARGE SCALE GENOMIC DNA]</scope>
    <source>
        <strain evidence="4">cv. B73</strain>
    </source>
</reference>
<dbReference type="EnsemblPlants" id="Zm00001eb232630_T001">
    <property type="protein sequence ID" value="Zm00001eb232630_P001"/>
    <property type="gene ID" value="Zm00001eb232630"/>
</dbReference>
<dbReference type="InParanoid" id="A0A804U7J6"/>
<keyword evidence="5" id="KW-1267">Proteomics identification</keyword>
<keyword evidence="2" id="KW-0732">Signal</keyword>
<gene>
    <name evidence="3" type="primary">LOC103626637</name>
</gene>
<dbReference type="Gramene" id="Zm00001eb232630_T001">
    <property type="protein sequence ID" value="Zm00001eb232630_P001"/>
    <property type="gene ID" value="Zm00001eb232630"/>
</dbReference>